<protein>
    <submittedName>
        <fullName evidence="3">Uncharacterized protein</fullName>
    </submittedName>
</protein>
<keyword evidence="2" id="KW-0560">Oxidoreductase</keyword>
<dbReference type="InterPro" id="IPR002347">
    <property type="entry name" value="SDR_fam"/>
</dbReference>
<dbReference type="Gene3D" id="3.40.50.720">
    <property type="entry name" value="NAD(P)-binding Rossmann-like Domain"/>
    <property type="match status" value="1"/>
</dbReference>
<keyword evidence="4" id="KW-1185">Reference proteome</keyword>
<dbReference type="Pfam" id="PF13561">
    <property type="entry name" value="adh_short_C2"/>
    <property type="match status" value="1"/>
</dbReference>
<reference evidence="3 4" key="1">
    <citation type="submission" date="2021-11" db="EMBL/GenBank/DDBJ databases">
        <title>Black yeast isolated from Biological Soil Crust.</title>
        <authorList>
            <person name="Kurbessoian T."/>
        </authorList>
    </citation>
    <scope>NUCLEOTIDE SEQUENCE [LARGE SCALE GENOMIC DNA]</scope>
    <source>
        <strain evidence="3 4">CCFEE 5522</strain>
    </source>
</reference>
<dbReference type="PANTHER" id="PTHR43669:SF4">
    <property type="entry name" value="SHORT-CHAIN DEHYDROGENASE"/>
    <property type="match status" value="1"/>
</dbReference>
<evidence type="ECO:0000256" key="1">
    <source>
        <dbReference type="ARBA" id="ARBA00006484"/>
    </source>
</evidence>
<dbReference type="PANTHER" id="PTHR43669">
    <property type="entry name" value="5-KETO-D-GLUCONATE 5-REDUCTASE"/>
    <property type="match status" value="1"/>
</dbReference>
<comment type="caution">
    <text evidence="3">The sequence shown here is derived from an EMBL/GenBank/DDBJ whole genome shotgun (WGS) entry which is preliminary data.</text>
</comment>
<evidence type="ECO:0000313" key="3">
    <source>
        <dbReference type="EMBL" id="KAK4540186.1"/>
    </source>
</evidence>
<accession>A0AAV9J5A4</accession>
<proteinExistence type="inferred from homology"/>
<dbReference type="EMBL" id="JAVFHQ010000072">
    <property type="protein sequence ID" value="KAK4540186.1"/>
    <property type="molecule type" value="Genomic_DNA"/>
</dbReference>
<comment type="similarity">
    <text evidence="1">Belongs to the short-chain dehydrogenases/reductases (SDR) family.</text>
</comment>
<gene>
    <name evidence="3" type="ORF">LTR36_009684</name>
</gene>
<dbReference type="Proteomes" id="UP001324427">
    <property type="component" value="Unassembled WGS sequence"/>
</dbReference>
<evidence type="ECO:0000313" key="4">
    <source>
        <dbReference type="Proteomes" id="UP001324427"/>
    </source>
</evidence>
<dbReference type="InterPro" id="IPR036291">
    <property type="entry name" value="NAD(P)-bd_dom_sf"/>
</dbReference>
<dbReference type="GO" id="GO:0016491">
    <property type="term" value="F:oxidoreductase activity"/>
    <property type="evidence" value="ECO:0007669"/>
    <property type="project" value="UniProtKB-KW"/>
</dbReference>
<sequence>MSASKVLLVLGAGGNVGASVVSLFARNGYKVALAARRLQDGTNDDGHLHIHADLADEASVESAFDKTSAKFGPPSVVVYNAAAAHIVPADNPLDLSVASFNQDIAVNTSSVLVAARRAVQDFEQLPSTVPKTFVYTGNFLNTEVMPFLISLGIGKSASAHLIAVASKAYGPKGYRFYYADERTGDGNAAFRDINGPFHAQHYLELAEAEEQRPWLQTFVGGQGYKDFSGVGIGSRV</sequence>
<dbReference type="CDD" id="cd05233">
    <property type="entry name" value="SDR_c"/>
    <property type="match status" value="1"/>
</dbReference>
<name>A0AAV9J5A4_9PEZI</name>
<dbReference type="AlphaFoldDB" id="A0AAV9J5A4"/>
<evidence type="ECO:0000256" key="2">
    <source>
        <dbReference type="ARBA" id="ARBA00023002"/>
    </source>
</evidence>
<organism evidence="3 4">
    <name type="scientific">Oleoguttula mirabilis</name>
    <dbReference type="NCBI Taxonomy" id="1507867"/>
    <lineage>
        <taxon>Eukaryota</taxon>
        <taxon>Fungi</taxon>
        <taxon>Dikarya</taxon>
        <taxon>Ascomycota</taxon>
        <taxon>Pezizomycotina</taxon>
        <taxon>Dothideomycetes</taxon>
        <taxon>Dothideomycetidae</taxon>
        <taxon>Mycosphaerellales</taxon>
        <taxon>Teratosphaeriaceae</taxon>
        <taxon>Oleoguttula</taxon>
    </lineage>
</organism>
<dbReference type="SUPFAM" id="SSF51735">
    <property type="entry name" value="NAD(P)-binding Rossmann-fold domains"/>
    <property type="match status" value="1"/>
</dbReference>